<evidence type="ECO:0000313" key="1">
    <source>
        <dbReference type="Proteomes" id="UP000192220"/>
    </source>
</evidence>
<organism evidence="1 2">
    <name type="scientific">Austrofundulus limnaeus</name>
    <name type="common">Annual killifish</name>
    <dbReference type="NCBI Taxonomy" id="52670"/>
    <lineage>
        <taxon>Eukaryota</taxon>
        <taxon>Metazoa</taxon>
        <taxon>Chordata</taxon>
        <taxon>Craniata</taxon>
        <taxon>Vertebrata</taxon>
        <taxon>Euteleostomi</taxon>
        <taxon>Actinopterygii</taxon>
        <taxon>Neopterygii</taxon>
        <taxon>Teleostei</taxon>
        <taxon>Neoteleostei</taxon>
        <taxon>Acanthomorphata</taxon>
        <taxon>Ovalentaria</taxon>
        <taxon>Atherinomorphae</taxon>
        <taxon>Cyprinodontiformes</taxon>
        <taxon>Rivulidae</taxon>
        <taxon>Austrofundulus</taxon>
    </lineage>
</organism>
<proteinExistence type="predicted"/>
<keyword evidence="2" id="KW-0808">Transferase</keyword>
<dbReference type="OrthoDB" id="9048001at2759"/>
<dbReference type="Proteomes" id="UP000192220">
    <property type="component" value="Unplaced"/>
</dbReference>
<dbReference type="STRING" id="52670.A0A2I4CUB4"/>
<sequence>MDIESMVQNSALLKAREGGKSKGRSWKWKDMLRLPHISLCTELRATIERDYYSLCVKQPIGRKLFQLFCQSQSSLLNHMGLLDQLES</sequence>
<dbReference type="Gene3D" id="1.10.167.10">
    <property type="entry name" value="Regulator of G-protein Signalling 4, domain 2"/>
    <property type="match status" value="1"/>
</dbReference>
<dbReference type="KEGG" id="alim:106532122"/>
<gene>
    <name evidence="2" type="primary">LOC106532122</name>
</gene>
<keyword evidence="1" id="KW-1185">Reference proteome</keyword>
<dbReference type="GeneID" id="106532122"/>
<protein>
    <submittedName>
        <fullName evidence="2">G protein-coupled receptor kinase 5</fullName>
    </submittedName>
</protein>
<dbReference type="SUPFAM" id="SSF48097">
    <property type="entry name" value="Regulator of G-protein signaling, RGS"/>
    <property type="match status" value="1"/>
</dbReference>
<dbReference type="RefSeq" id="XP_013883583.1">
    <property type="nucleotide sequence ID" value="XM_014028129.1"/>
</dbReference>
<dbReference type="AlphaFoldDB" id="A0A2I4CUB4"/>
<keyword evidence="2" id="KW-0675">Receptor</keyword>
<evidence type="ECO:0000313" key="2">
    <source>
        <dbReference type="RefSeq" id="XP_013883583.1"/>
    </source>
</evidence>
<dbReference type="InterPro" id="IPR036305">
    <property type="entry name" value="RGS_sf"/>
</dbReference>
<reference evidence="2" key="1">
    <citation type="submission" date="2025-08" db="UniProtKB">
        <authorList>
            <consortium name="RefSeq"/>
        </authorList>
    </citation>
    <scope>IDENTIFICATION</scope>
</reference>
<dbReference type="InterPro" id="IPR044926">
    <property type="entry name" value="RGS_subdomain_2"/>
</dbReference>
<keyword evidence="2" id="KW-0418">Kinase</keyword>
<name>A0A2I4CUB4_AUSLI</name>
<feature type="non-terminal residue" evidence="2">
    <location>
        <position position="87"/>
    </location>
</feature>
<accession>A0A2I4CUB4</accession>
<dbReference type="InParanoid" id="A0A2I4CUB4"/>